<dbReference type="RefSeq" id="WP_114646592.1">
    <property type="nucleotide sequence ID" value="NZ_QQNH01000022.1"/>
</dbReference>
<dbReference type="SUPFAM" id="SSF53335">
    <property type="entry name" value="S-adenosyl-L-methionine-dependent methyltransferases"/>
    <property type="match status" value="1"/>
</dbReference>
<comment type="caution">
    <text evidence="1">The sequence shown here is derived from an EMBL/GenBank/DDBJ whole genome shotgun (WGS) entry which is preliminary data.</text>
</comment>
<evidence type="ECO:0000313" key="2">
    <source>
        <dbReference type="Proteomes" id="UP000253759"/>
    </source>
</evidence>
<reference evidence="2" key="1">
    <citation type="submission" date="2018-07" db="EMBL/GenBank/DDBJ databases">
        <authorList>
            <person name="Liu B.-T."/>
            <person name="Du Z."/>
        </authorList>
    </citation>
    <scope>NUCLEOTIDE SEQUENCE [LARGE SCALE GENOMIC DNA]</scope>
    <source>
        <strain evidence="2">XYN52</strain>
    </source>
</reference>
<sequence>MAKIDTKTEGLDLYVHVARTFADSPWLHYGLWEPGERPNIPQLRMAQERYVEKLLSLIPPPPARLLDIGGGTGEMARVLVEKGYALEMITPSHLQAEVAAEKLGPAAPVHETRFEDFTGTGPFDICLFSESFQYVDLDASLAKLKAILVPGGHVVIADCFRSDAYEGGRQPGGGHRYSRFLEAIARHGFDIVEDHDVTWSAAQSMAVDQQVYRGFLAPAIAQIQDLLATKRPILYRIAGWLYKIFVPASERENIIARLKADYRSPEAFEKVNTYRFLLLKSIA</sequence>
<dbReference type="GO" id="GO:0008168">
    <property type="term" value="F:methyltransferase activity"/>
    <property type="evidence" value="ECO:0007669"/>
    <property type="project" value="UniProtKB-KW"/>
</dbReference>
<dbReference type="AlphaFoldDB" id="A0A369W2P8"/>
<dbReference type="CDD" id="cd02440">
    <property type="entry name" value="AdoMet_MTases"/>
    <property type="match status" value="1"/>
</dbReference>
<evidence type="ECO:0000313" key="1">
    <source>
        <dbReference type="EMBL" id="RDE08145.1"/>
    </source>
</evidence>
<dbReference type="EMBL" id="QQNH01000022">
    <property type="protein sequence ID" value="RDE08145.1"/>
    <property type="molecule type" value="Genomic_DNA"/>
</dbReference>
<name>A0A369W2P8_9HYPH</name>
<protein>
    <submittedName>
        <fullName evidence="1">Methyltransferase domain-containing protein</fullName>
    </submittedName>
</protein>
<keyword evidence="1" id="KW-0489">Methyltransferase</keyword>
<gene>
    <name evidence="1" type="ORF">DVH29_12855</name>
</gene>
<dbReference type="Gene3D" id="3.40.50.150">
    <property type="entry name" value="Vaccinia Virus protein VP39"/>
    <property type="match status" value="1"/>
</dbReference>
<dbReference type="GO" id="GO:0032259">
    <property type="term" value="P:methylation"/>
    <property type="evidence" value="ECO:0007669"/>
    <property type="project" value="UniProtKB-KW"/>
</dbReference>
<proteinExistence type="predicted"/>
<organism evidence="1 2">
    <name type="scientific">Pelagibacterium lacus</name>
    <dbReference type="NCBI Taxonomy" id="2282655"/>
    <lineage>
        <taxon>Bacteria</taxon>
        <taxon>Pseudomonadati</taxon>
        <taxon>Pseudomonadota</taxon>
        <taxon>Alphaproteobacteria</taxon>
        <taxon>Hyphomicrobiales</taxon>
        <taxon>Devosiaceae</taxon>
        <taxon>Pelagibacterium</taxon>
    </lineage>
</organism>
<dbReference type="OrthoDB" id="9811589at2"/>
<dbReference type="InterPro" id="IPR029063">
    <property type="entry name" value="SAM-dependent_MTases_sf"/>
</dbReference>
<keyword evidence="1" id="KW-0808">Transferase</keyword>
<dbReference type="Pfam" id="PF13489">
    <property type="entry name" value="Methyltransf_23"/>
    <property type="match status" value="1"/>
</dbReference>
<keyword evidence="2" id="KW-1185">Reference proteome</keyword>
<dbReference type="Proteomes" id="UP000253759">
    <property type="component" value="Unassembled WGS sequence"/>
</dbReference>
<accession>A0A369W2P8</accession>